<protein>
    <submittedName>
        <fullName evidence="8">Extracellular solute-binding protein</fullName>
    </submittedName>
</protein>
<dbReference type="InterPro" id="IPR050490">
    <property type="entry name" value="Bact_solute-bd_prot1"/>
</dbReference>
<dbReference type="Pfam" id="PF13416">
    <property type="entry name" value="SBP_bac_8"/>
    <property type="match status" value="1"/>
</dbReference>
<gene>
    <name evidence="8" type="ORF">P9847_02570</name>
</gene>
<keyword evidence="2 7" id="KW-0732">Signal</keyword>
<feature type="signal peptide" evidence="7">
    <location>
        <begin position="1"/>
        <end position="22"/>
    </location>
</feature>
<proteinExistence type="predicted"/>
<accession>A0ABU6PMV2</accession>
<keyword evidence="5" id="KW-0449">Lipoprotein</keyword>
<dbReference type="InterPro" id="IPR006059">
    <property type="entry name" value="SBP"/>
</dbReference>
<name>A0ABU6PMV2_9BACL</name>
<dbReference type="SUPFAM" id="SSF53850">
    <property type="entry name" value="Periplasmic binding protein-like II"/>
    <property type="match status" value="1"/>
</dbReference>
<dbReference type="RefSeq" id="WP_328275127.1">
    <property type="nucleotide sequence ID" value="NZ_JARTLD010000005.1"/>
</dbReference>
<comment type="caution">
    <text evidence="8">The sequence shown here is derived from an EMBL/GenBank/DDBJ whole genome shotgun (WGS) entry which is preliminary data.</text>
</comment>
<evidence type="ECO:0000256" key="7">
    <source>
        <dbReference type="SAM" id="SignalP"/>
    </source>
</evidence>
<evidence type="ECO:0000256" key="6">
    <source>
        <dbReference type="SAM" id="MobiDB-lite"/>
    </source>
</evidence>
<keyword evidence="4" id="KW-0564">Palmitate</keyword>
<evidence type="ECO:0000313" key="9">
    <source>
        <dbReference type="Proteomes" id="UP001343257"/>
    </source>
</evidence>
<evidence type="ECO:0000256" key="4">
    <source>
        <dbReference type="ARBA" id="ARBA00023139"/>
    </source>
</evidence>
<feature type="region of interest" description="Disordered" evidence="6">
    <location>
        <begin position="24"/>
        <end position="44"/>
    </location>
</feature>
<dbReference type="EMBL" id="JARTLD010000005">
    <property type="protein sequence ID" value="MED5016185.1"/>
    <property type="molecule type" value="Genomic_DNA"/>
</dbReference>
<organism evidence="8 9">
    <name type="scientific">Paenibacillus chibensis</name>
    <dbReference type="NCBI Taxonomy" id="59846"/>
    <lineage>
        <taxon>Bacteria</taxon>
        <taxon>Bacillati</taxon>
        <taxon>Bacillota</taxon>
        <taxon>Bacilli</taxon>
        <taxon>Bacillales</taxon>
        <taxon>Paenibacillaceae</taxon>
        <taxon>Paenibacillus</taxon>
    </lineage>
</organism>
<dbReference type="Gene3D" id="3.40.190.10">
    <property type="entry name" value="Periplasmic binding protein-like II"/>
    <property type="match status" value="2"/>
</dbReference>
<dbReference type="PROSITE" id="PS51257">
    <property type="entry name" value="PROKAR_LIPOPROTEIN"/>
    <property type="match status" value="1"/>
</dbReference>
<evidence type="ECO:0000256" key="1">
    <source>
        <dbReference type="ARBA" id="ARBA00022475"/>
    </source>
</evidence>
<reference evidence="8 9" key="1">
    <citation type="submission" date="2023-03" db="EMBL/GenBank/DDBJ databases">
        <title>Bacillus Genome Sequencing.</title>
        <authorList>
            <person name="Dunlap C."/>
        </authorList>
    </citation>
    <scope>NUCLEOTIDE SEQUENCE [LARGE SCALE GENOMIC DNA]</scope>
    <source>
        <strain evidence="8 9">NRS-52</strain>
    </source>
</reference>
<evidence type="ECO:0000256" key="3">
    <source>
        <dbReference type="ARBA" id="ARBA00023136"/>
    </source>
</evidence>
<keyword evidence="1" id="KW-1003">Cell membrane</keyword>
<feature type="chain" id="PRO_5045490784" evidence="7">
    <location>
        <begin position="23"/>
        <end position="535"/>
    </location>
</feature>
<dbReference type="Proteomes" id="UP001343257">
    <property type="component" value="Unassembled WGS sequence"/>
</dbReference>
<evidence type="ECO:0000256" key="2">
    <source>
        <dbReference type="ARBA" id="ARBA00022729"/>
    </source>
</evidence>
<dbReference type="PANTHER" id="PTHR43649">
    <property type="entry name" value="ARABINOSE-BINDING PROTEIN-RELATED"/>
    <property type="match status" value="1"/>
</dbReference>
<dbReference type="PANTHER" id="PTHR43649:SF33">
    <property type="entry name" value="POLYGALACTURONAN_RHAMNOGALACTURONAN-BINDING PROTEIN YTCQ"/>
    <property type="match status" value="1"/>
</dbReference>
<feature type="compositionally biased region" description="Low complexity" evidence="6">
    <location>
        <begin position="24"/>
        <end position="42"/>
    </location>
</feature>
<evidence type="ECO:0000313" key="8">
    <source>
        <dbReference type="EMBL" id="MED5016185.1"/>
    </source>
</evidence>
<keyword evidence="3" id="KW-0472">Membrane</keyword>
<sequence length="535" mass="58842">MKKVISLSLSAVLLVGALSACGSKGGDTASSGGDSSSSSDSSKPMSITWFDGTWSTPVPEPNGEAVKKINEKFNITFQPQYIPFDLYDDKLTVKMASGDIPDVIGTEGADANYVKWAKQGAFLPLNDFVNDYDTFKAIPQSVWDAVSVDGKIYGIPLYFPASGGKKPVIRKDWLDKLGLKVPTNFEELKEVATAFATKDPDGNGKNDTVGLGLAKNITYDPSFGAYWANTWYHKNSDGQLIPGQISEGSKEKITALNELYKAGAIDKDWATKPYNDVFKDFNAGKVGIWYEQVGVNKGAQPSNLDIPTLKKNVPGAEVVSIPAFTAPDGTKGYVSGSGYYRIWMLSSALKKDDAKVKKILEMINDMEQYVPAKDQNPSNEYFDWTYGGEGKGYNMVDGVPEQSDDFSKYAPLAYFNEKLGGWIEGDKSMKDYEVQSKTPESKAFNKEMVDMLQHSDLYVSPVGRIHSSVLDSKMPSLNEFANNELTKMIVGQRPVSDWDKYVSEYMAKGGKQVVDDVNNLIKEANIQGEWTKAQQ</sequence>
<evidence type="ECO:0000256" key="5">
    <source>
        <dbReference type="ARBA" id="ARBA00023288"/>
    </source>
</evidence>
<keyword evidence="9" id="KW-1185">Reference proteome</keyword>